<organism evidence="1 2">
    <name type="scientific">Vararia minispora EC-137</name>
    <dbReference type="NCBI Taxonomy" id="1314806"/>
    <lineage>
        <taxon>Eukaryota</taxon>
        <taxon>Fungi</taxon>
        <taxon>Dikarya</taxon>
        <taxon>Basidiomycota</taxon>
        <taxon>Agaricomycotina</taxon>
        <taxon>Agaricomycetes</taxon>
        <taxon>Russulales</taxon>
        <taxon>Lachnocladiaceae</taxon>
        <taxon>Vararia</taxon>
    </lineage>
</organism>
<name>A0ACB8QMY8_9AGAM</name>
<reference evidence="1" key="2">
    <citation type="journal article" date="2022" name="New Phytol.">
        <title>Evolutionary transition to the ectomycorrhizal habit in the genomes of a hyperdiverse lineage of mushroom-forming fungi.</title>
        <authorList>
            <person name="Looney B."/>
            <person name="Miyauchi S."/>
            <person name="Morin E."/>
            <person name="Drula E."/>
            <person name="Courty P.E."/>
            <person name="Kohler A."/>
            <person name="Kuo A."/>
            <person name="LaButti K."/>
            <person name="Pangilinan J."/>
            <person name="Lipzen A."/>
            <person name="Riley R."/>
            <person name="Andreopoulos W."/>
            <person name="He G."/>
            <person name="Johnson J."/>
            <person name="Nolan M."/>
            <person name="Tritt A."/>
            <person name="Barry K.W."/>
            <person name="Grigoriev I.V."/>
            <person name="Nagy L.G."/>
            <person name="Hibbett D."/>
            <person name="Henrissat B."/>
            <person name="Matheny P.B."/>
            <person name="Labbe J."/>
            <person name="Martin F.M."/>
        </authorList>
    </citation>
    <scope>NUCLEOTIDE SEQUENCE</scope>
    <source>
        <strain evidence="1">EC-137</strain>
    </source>
</reference>
<evidence type="ECO:0000313" key="2">
    <source>
        <dbReference type="Proteomes" id="UP000814128"/>
    </source>
</evidence>
<protein>
    <submittedName>
        <fullName evidence="1">HCNGP-like protein-domain-containing protein</fullName>
    </submittedName>
</protein>
<proteinExistence type="predicted"/>
<gene>
    <name evidence="1" type="ORF">K488DRAFT_49000</name>
</gene>
<evidence type="ECO:0000313" key="1">
    <source>
        <dbReference type="EMBL" id="KAI0032865.1"/>
    </source>
</evidence>
<comment type="caution">
    <text evidence="1">The sequence shown here is derived from an EMBL/GenBank/DDBJ whole genome shotgun (WGS) entry which is preliminary data.</text>
</comment>
<accession>A0ACB8QMY8</accession>
<dbReference type="Proteomes" id="UP000814128">
    <property type="component" value="Unassembled WGS sequence"/>
</dbReference>
<dbReference type="EMBL" id="MU273534">
    <property type="protein sequence ID" value="KAI0032865.1"/>
    <property type="molecule type" value="Genomic_DNA"/>
</dbReference>
<reference evidence="1" key="1">
    <citation type="submission" date="2021-02" db="EMBL/GenBank/DDBJ databases">
        <authorList>
            <consortium name="DOE Joint Genome Institute"/>
            <person name="Ahrendt S."/>
            <person name="Looney B.P."/>
            <person name="Miyauchi S."/>
            <person name="Morin E."/>
            <person name="Drula E."/>
            <person name="Courty P.E."/>
            <person name="Chicoki N."/>
            <person name="Fauchery L."/>
            <person name="Kohler A."/>
            <person name="Kuo A."/>
            <person name="Labutti K."/>
            <person name="Pangilinan J."/>
            <person name="Lipzen A."/>
            <person name="Riley R."/>
            <person name="Andreopoulos W."/>
            <person name="He G."/>
            <person name="Johnson J."/>
            <person name="Barry K.W."/>
            <person name="Grigoriev I.V."/>
            <person name="Nagy L."/>
            <person name="Hibbett D."/>
            <person name="Henrissat B."/>
            <person name="Matheny P.B."/>
            <person name="Labbe J."/>
            <person name="Martin F."/>
        </authorList>
    </citation>
    <scope>NUCLEOTIDE SEQUENCE</scope>
    <source>
        <strain evidence="1">EC-137</strain>
    </source>
</reference>
<sequence>PTARKTVSAKSQIIRRRPATTKVAAQVPPLESIPSPRTQPFVGPSDSEQLTQFLPSSSSIPPQDELAQIRALLRPPDILGASDWGIPPPATTPCDPSLETKLAQFHALKHDPTQPKHFNDALMASRAFRNPHLYAKLVEFVGADERSSNFPREIWDPMDVQDGWFADRVAGMQKKRSEEREAAQATSSSNKRMKIDFTSSSRTSVPQQPRASMGGNPYLQHSGGGGMKGGQRKPRLNEGGRGR</sequence>
<keyword evidence="2" id="KW-1185">Reference proteome</keyword>
<feature type="non-terminal residue" evidence="1">
    <location>
        <position position="1"/>
    </location>
</feature>